<comment type="caution">
    <text evidence="2">The sequence shown here is derived from an EMBL/GenBank/DDBJ whole genome shotgun (WGS) entry which is preliminary data.</text>
</comment>
<evidence type="ECO:0000313" key="3">
    <source>
        <dbReference type="Proteomes" id="UP001151760"/>
    </source>
</evidence>
<evidence type="ECO:0000313" key="2">
    <source>
        <dbReference type="EMBL" id="GJT19163.1"/>
    </source>
</evidence>
<accession>A0ABQ5BXX6</accession>
<keyword evidence="3" id="KW-1185">Reference proteome</keyword>
<name>A0ABQ5BXX6_9ASTR</name>
<organism evidence="2 3">
    <name type="scientific">Tanacetum coccineum</name>
    <dbReference type="NCBI Taxonomy" id="301880"/>
    <lineage>
        <taxon>Eukaryota</taxon>
        <taxon>Viridiplantae</taxon>
        <taxon>Streptophyta</taxon>
        <taxon>Embryophyta</taxon>
        <taxon>Tracheophyta</taxon>
        <taxon>Spermatophyta</taxon>
        <taxon>Magnoliopsida</taxon>
        <taxon>eudicotyledons</taxon>
        <taxon>Gunneridae</taxon>
        <taxon>Pentapetalae</taxon>
        <taxon>asterids</taxon>
        <taxon>campanulids</taxon>
        <taxon>Asterales</taxon>
        <taxon>Asteraceae</taxon>
        <taxon>Asteroideae</taxon>
        <taxon>Anthemideae</taxon>
        <taxon>Anthemidinae</taxon>
        <taxon>Tanacetum</taxon>
    </lineage>
</organism>
<reference evidence="2" key="2">
    <citation type="submission" date="2022-01" db="EMBL/GenBank/DDBJ databases">
        <authorList>
            <person name="Yamashiro T."/>
            <person name="Shiraishi A."/>
            <person name="Satake H."/>
            <person name="Nakayama K."/>
        </authorList>
    </citation>
    <scope>NUCLEOTIDE SEQUENCE</scope>
</reference>
<evidence type="ECO:0000256" key="1">
    <source>
        <dbReference type="SAM" id="MobiDB-lite"/>
    </source>
</evidence>
<proteinExistence type="predicted"/>
<sequence length="257" mass="29538">MLFQEEGINIKPSPLFHSSEHPEQNGVSKDGTVLLVEAVPQMGKIWKMKEQGDPCVMEGIFYSASFAQDKASDYDNSDPVAPRQNVVPSTKDRSTQQGFIILFSLHSEEYYNPSHGKRFTLLAGRVSLIQIIQKKSTSQESFLWIKEAPKPVHENYQTSDVQSFTKRILFRTQIHQSRKRYTIEATKQKLDVDLKWRTRRQSDYRSKIGSLMYLTSSRRRLNASNADIADPDTRKTRLEGYSSLGDTLVNWDSKKQN</sequence>
<dbReference type="Proteomes" id="UP001151760">
    <property type="component" value="Unassembled WGS sequence"/>
</dbReference>
<gene>
    <name evidence="2" type="ORF">Tco_0877869</name>
</gene>
<reference evidence="2" key="1">
    <citation type="journal article" date="2022" name="Int. J. Mol. Sci.">
        <title>Draft Genome of Tanacetum Coccineum: Genomic Comparison of Closely Related Tanacetum-Family Plants.</title>
        <authorList>
            <person name="Yamashiro T."/>
            <person name="Shiraishi A."/>
            <person name="Nakayama K."/>
            <person name="Satake H."/>
        </authorList>
    </citation>
    <scope>NUCLEOTIDE SEQUENCE</scope>
</reference>
<feature type="region of interest" description="Disordered" evidence="1">
    <location>
        <begin position="1"/>
        <end position="27"/>
    </location>
</feature>
<dbReference type="EMBL" id="BQNB010013696">
    <property type="protein sequence ID" value="GJT19163.1"/>
    <property type="molecule type" value="Genomic_DNA"/>
</dbReference>
<protein>
    <submittedName>
        <fullName evidence="2">Uncharacterized protein</fullName>
    </submittedName>
</protein>